<sequence length="62" mass="6256">MHTNKTGNEGAFADQTAQGESDHSEGRRNPGQGSEPLGGQDGDGGHDADGSPSRQGPRPGKG</sequence>
<proteinExistence type="predicted"/>
<dbReference type="RefSeq" id="WP_096296702.1">
    <property type="nucleotide sequence ID" value="NZ_CP023406.1"/>
</dbReference>
<evidence type="ECO:0000313" key="3">
    <source>
        <dbReference type="Proteomes" id="UP000218968"/>
    </source>
</evidence>
<dbReference type="AlphaFoldDB" id="A0A290XB40"/>
<evidence type="ECO:0000256" key="1">
    <source>
        <dbReference type="SAM" id="MobiDB-lite"/>
    </source>
</evidence>
<organism evidence="2 3">
    <name type="scientific">Luteimonas chenhongjianii</name>
    <dbReference type="NCBI Taxonomy" id="2006110"/>
    <lineage>
        <taxon>Bacteria</taxon>
        <taxon>Pseudomonadati</taxon>
        <taxon>Pseudomonadota</taxon>
        <taxon>Gammaproteobacteria</taxon>
        <taxon>Lysobacterales</taxon>
        <taxon>Lysobacteraceae</taxon>
        <taxon>Luteimonas</taxon>
    </lineage>
</organism>
<evidence type="ECO:0000313" key="2">
    <source>
        <dbReference type="EMBL" id="ATD66372.1"/>
    </source>
</evidence>
<accession>A0A290XB40</accession>
<keyword evidence="3" id="KW-1185">Reference proteome</keyword>
<dbReference type="EMBL" id="CP023406">
    <property type="protein sequence ID" value="ATD66372.1"/>
    <property type="molecule type" value="Genomic_DNA"/>
</dbReference>
<protein>
    <submittedName>
        <fullName evidence="2">Uncharacterized protein</fullName>
    </submittedName>
</protein>
<dbReference type="OrthoDB" id="6059227at2"/>
<gene>
    <name evidence="2" type="ORF">CNR27_02005</name>
</gene>
<dbReference type="KEGG" id="lum:CNR27_02005"/>
<name>A0A290XB40_9GAMM</name>
<reference evidence="3" key="1">
    <citation type="submission" date="2017-09" db="EMBL/GenBank/DDBJ databases">
        <title>Luteimonas liuhanmingii sp.nov., isolated from the intestinal contents of Tibetan Plateau Pika in Yushu, Qinghai Province, China.</title>
        <authorList>
            <person name="Gui Z."/>
        </authorList>
    </citation>
    <scope>NUCLEOTIDE SEQUENCE [LARGE SCALE GENOMIC DNA]</scope>
    <source>
        <strain evidence="3">100111</strain>
    </source>
</reference>
<feature type="region of interest" description="Disordered" evidence="1">
    <location>
        <begin position="1"/>
        <end position="62"/>
    </location>
</feature>
<dbReference type="Proteomes" id="UP000218968">
    <property type="component" value="Chromosome"/>
</dbReference>